<protein>
    <submittedName>
        <fullName evidence="3">DUF3341 domain-containing protein</fullName>
    </submittedName>
</protein>
<evidence type="ECO:0000256" key="1">
    <source>
        <dbReference type="SAM" id="MobiDB-lite"/>
    </source>
</evidence>
<sequence length="264" mass="28327">MSTPTEREPDRQPGREAGRAVPQPQGAPQHGEPARPHPQPPDVPERHVKDSAPPAPQAAPQHGETSPEPKEEQEQPAPQGAPAPQPGRDAPLYGLLAEFPDGDALLAATRAARAHGYARVEAYAPFAVEGLEEAVGMRSNRIPLITLLGGVAGGAATYFLQWYAAVVDYPINVGGRPLHSWPAFIPATFEITILGAALAAAVGMLALNGLPRLHHPLFEVEEFELASRNRFFLCLPARDPAFDRTRSSGFLRSLDPLLVREVPA</sequence>
<dbReference type="RefSeq" id="WP_170203947.1">
    <property type="nucleotide sequence ID" value="NZ_CP051685.1"/>
</dbReference>
<feature type="transmembrane region" description="Helical" evidence="2">
    <location>
        <begin position="184"/>
        <end position="207"/>
    </location>
</feature>
<gene>
    <name evidence="3" type="ORF">HH212_19045</name>
</gene>
<feature type="region of interest" description="Disordered" evidence="1">
    <location>
        <begin position="1"/>
        <end position="94"/>
    </location>
</feature>
<dbReference type="Proteomes" id="UP000502415">
    <property type="component" value="Chromosome"/>
</dbReference>
<evidence type="ECO:0000313" key="3">
    <source>
        <dbReference type="EMBL" id="QJE01860.1"/>
    </source>
</evidence>
<dbReference type="KEGG" id="mfy:HH212_19045"/>
<accession>A0A7Z2VZA7</accession>
<dbReference type="PANTHER" id="PTHR40394">
    <property type="entry name" value="LIPOPROTEIN-RELATED"/>
    <property type="match status" value="1"/>
</dbReference>
<dbReference type="EMBL" id="CP051685">
    <property type="protein sequence ID" value="QJE01860.1"/>
    <property type="molecule type" value="Genomic_DNA"/>
</dbReference>
<keyword evidence="2" id="KW-0812">Transmembrane</keyword>
<dbReference type="Pfam" id="PF11821">
    <property type="entry name" value="ActD"/>
    <property type="match status" value="1"/>
</dbReference>
<dbReference type="PANTHER" id="PTHR40394:SF2">
    <property type="entry name" value="QUINOL:CYTOCHROME C OXIDOREDUCTASE MEMBRANE PROTEIN"/>
    <property type="match status" value="1"/>
</dbReference>
<keyword evidence="2" id="KW-1133">Transmembrane helix</keyword>
<reference evidence="3 4" key="1">
    <citation type="submission" date="2020-04" db="EMBL/GenBank/DDBJ databases">
        <title>Genome sequencing of novel species.</title>
        <authorList>
            <person name="Heo J."/>
            <person name="Kim S.-J."/>
            <person name="Kim J.-S."/>
            <person name="Hong S.-B."/>
            <person name="Kwon S.-W."/>
        </authorList>
    </citation>
    <scope>NUCLEOTIDE SEQUENCE [LARGE SCALE GENOMIC DNA]</scope>
    <source>
        <strain evidence="3 4">GN2-R2</strain>
    </source>
</reference>
<evidence type="ECO:0000256" key="2">
    <source>
        <dbReference type="SAM" id="Phobius"/>
    </source>
</evidence>
<feature type="compositionally biased region" description="Basic and acidic residues" evidence="1">
    <location>
        <begin position="1"/>
        <end position="18"/>
    </location>
</feature>
<keyword evidence="2" id="KW-0472">Membrane</keyword>
<feature type="transmembrane region" description="Helical" evidence="2">
    <location>
        <begin position="144"/>
        <end position="164"/>
    </location>
</feature>
<keyword evidence="4" id="KW-1185">Reference proteome</keyword>
<dbReference type="InterPro" id="IPR021776">
    <property type="entry name" value="ActD"/>
</dbReference>
<dbReference type="AlphaFoldDB" id="A0A7Z2VZA7"/>
<name>A0A7Z2VZA7_9BURK</name>
<evidence type="ECO:0000313" key="4">
    <source>
        <dbReference type="Proteomes" id="UP000502415"/>
    </source>
</evidence>
<organism evidence="3 4">
    <name type="scientific">Massilia forsythiae</name>
    <dbReference type="NCBI Taxonomy" id="2728020"/>
    <lineage>
        <taxon>Bacteria</taxon>
        <taxon>Pseudomonadati</taxon>
        <taxon>Pseudomonadota</taxon>
        <taxon>Betaproteobacteria</taxon>
        <taxon>Burkholderiales</taxon>
        <taxon>Oxalobacteraceae</taxon>
        <taxon>Telluria group</taxon>
        <taxon>Massilia</taxon>
    </lineage>
</organism>
<proteinExistence type="predicted"/>